<evidence type="ECO:0000313" key="5">
    <source>
        <dbReference type="Proteomes" id="UP000229081"/>
    </source>
</evidence>
<evidence type="ECO:0000259" key="3">
    <source>
        <dbReference type="Pfam" id="PF07969"/>
    </source>
</evidence>
<protein>
    <submittedName>
        <fullName evidence="4">N-acyl-D-amino acid deacylase</fullName>
    </submittedName>
</protein>
<dbReference type="InterPro" id="IPR006311">
    <property type="entry name" value="TAT_signal"/>
</dbReference>
<sequence length="516" mass="55150">MSRNLTRRQLIGGAVAAGGLASWPGRAAAPAGSTLFREVLLVDGTGAPPRLADVLVTGDRIARITAPAAQQRVTAARIVAGEGRILAPGFIDTHSHGDPLENSYESFLAMGVTTITLGQDGSGPRLGKDLDLRSWMNAVDRARIDVNVATLSSHGTLRRAANVSDAVRHPDDAGLARMAAQLEAELRAGAFGLSYGLEYVPGIYSETRELTHLGRVVSRRNGVVMSHMRSENDAEIEGSIDELIASSLPARPHISHLKLVFGKGEQRARALLDFLAAKRRAGIDLTADAYPYTAGYTGVAILFPEWALPPGDYAAVLAGRRQELRDYLEKRMIRRGGPEALLLGTAPHAGKTVAQAAAEAGLAFPDFLVKLGPEGGSGAHFTMDKTLQDVLLVDPHVAISTDGGPGMRHPRATGTYAKLIEDYVVRDARLPIEQAIRKATGFPARILRLADRGVIRVGARADLIVFDPAKVKARSTYVDPFARAEGFDLVMINGRPAFEHGTRVDTPGRLLRSSTA</sequence>
<dbReference type="KEGG" id="sphc:CVN68_19715"/>
<dbReference type="RefSeq" id="WP_100283702.1">
    <property type="nucleotide sequence ID" value="NZ_CP024923.1"/>
</dbReference>
<dbReference type="InterPro" id="IPR032466">
    <property type="entry name" value="Metal_Hydrolase"/>
</dbReference>
<dbReference type="InterPro" id="IPR011059">
    <property type="entry name" value="Metal-dep_hydrolase_composite"/>
</dbReference>
<keyword evidence="5" id="KW-1185">Reference proteome</keyword>
<dbReference type="PANTHER" id="PTHR11113">
    <property type="entry name" value="N-ACETYLGLUCOSAMINE-6-PHOSPHATE DEACETYLASE"/>
    <property type="match status" value="1"/>
</dbReference>
<feature type="domain" description="Amidohydrolase 3" evidence="3">
    <location>
        <begin position="397"/>
        <end position="496"/>
    </location>
</feature>
<evidence type="ECO:0000256" key="2">
    <source>
        <dbReference type="ARBA" id="ARBA00022801"/>
    </source>
</evidence>
<comment type="similarity">
    <text evidence="1">Belongs to the metallo-dependent hydrolases superfamily. NagA family.</text>
</comment>
<evidence type="ECO:0000256" key="1">
    <source>
        <dbReference type="ARBA" id="ARBA00010716"/>
    </source>
</evidence>
<dbReference type="SUPFAM" id="SSF51338">
    <property type="entry name" value="Composite domain of metallo-dependent hydrolases"/>
    <property type="match status" value="1"/>
</dbReference>
<dbReference type="SUPFAM" id="SSF51556">
    <property type="entry name" value="Metallo-dependent hydrolases"/>
    <property type="match status" value="1"/>
</dbReference>
<dbReference type="GO" id="GO:0006046">
    <property type="term" value="P:N-acetylglucosamine catabolic process"/>
    <property type="evidence" value="ECO:0007669"/>
    <property type="project" value="TreeGrafter"/>
</dbReference>
<dbReference type="InterPro" id="IPR023100">
    <property type="entry name" value="D-aminoacylase_insert_dom_sf"/>
</dbReference>
<accession>A0A2K8MMP2</accession>
<dbReference type="InterPro" id="IPR013108">
    <property type="entry name" value="Amidohydro_3"/>
</dbReference>
<dbReference type="PANTHER" id="PTHR11113:SF14">
    <property type="entry name" value="N-ACETYLGLUCOSAMINE-6-PHOSPHATE DEACETYLASE"/>
    <property type="match status" value="1"/>
</dbReference>
<dbReference type="Pfam" id="PF07969">
    <property type="entry name" value="Amidohydro_3"/>
    <property type="match status" value="1"/>
</dbReference>
<dbReference type="Gene3D" id="3.20.20.140">
    <property type="entry name" value="Metal-dependent hydrolases"/>
    <property type="match status" value="1"/>
</dbReference>
<dbReference type="OrthoDB" id="9766983at2"/>
<reference evidence="4 5" key="1">
    <citation type="submission" date="2017-11" db="EMBL/GenBank/DDBJ databases">
        <title>Complete genome sequence of Sphingomonas sp. Strain Cra20, a psychrotolerant potential plant growth promoting rhizobacteria.</title>
        <authorList>
            <person name="Luo Y."/>
        </authorList>
    </citation>
    <scope>NUCLEOTIDE SEQUENCE [LARGE SCALE GENOMIC DNA]</scope>
    <source>
        <strain evidence="4 5">Cra20</strain>
    </source>
</reference>
<dbReference type="GO" id="GO:0008448">
    <property type="term" value="F:N-acetylglucosamine-6-phosphate deacetylase activity"/>
    <property type="evidence" value="ECO:0007669"/>
    <property type="project" value="TreeGrafter"/>
</dbReference>
<keyword evidence="2" id="KW-0378">Hydrolase</keyword>
<gene>
    <name evidence="4" type="ORF">CVN68_19715</name>
</gene>
<dbReference type="Gene3D" id="2.30.40.10">
    <property type="entry name" value="Urease, subunit C, domain 1"/>
    <property type="match status" value="1"/>
</dbReference>
<dbReference type="AlphaFoldDB" id="A0A2K8MMP2"/>
<dbReference type="Gene3D" id="3.30.1490.130">
    <property type="entry name" value="D-aminoacylase. Domain 3"/>
    <property type="match status" value="1"/>
</dbReference>
<evidence type="ECO:0000313" key="4">
    <source>
        <dbReference type="EMBL" id="ATY33906.1"/>
    </source>
</evidence>
<organism evidence="4 5">
    <name type="scientific">Sphingomonas psychrotolerans</name>
    <dbReference type="NCBI Taxonomy" id="1327635"/>
    <lineage>
        <taxon>Bacteria</taxon>
        <taxon>Pseudomonadati</taxon>
        <taxon>Pseudomonadota</taxon>
        <taxon>Alphaproteobacteria</taxon>
        <taxon>Sphingomonadales</taxon>
        <taxon>Sphingomonadaceae</taxon>
        <taxon>Sphingomonas</taxon>
    </lineage>
</organism>
<dbReference type="Proteomes" id="UP000229081">
    <property type="component" value="Chromosome"/>
</dbReference>
<name>A0A2K8MMP2_9SPHN</name>
<proteinExistence type="inferred from homology"/>
<dbReference type="PROSITE" id="PS51318">
    <property type="entry name" value="TAT"/>
    <property type="match status" value="1"/>
</dbReference>
<dbReference type="EMBL" id="CP024923">
    <property type="protein sequence ID" value="ATY33906.1"/>
    <property type="molecule type" value="Genomic_DNA"/>
</dbReference>